<dbReference type="Proteomes" id="UP000288725">
    <property type="component" value="Unassembled WGS sequence"/>
</dbReference>
<dbReference type="PANTHER" id="PTHR24185:SF1">
    <property type="entry name" value="CALCIUM-INDEPENDENT PHOSPHOLIPASE A2-GAMMA"/>
    <property type="match status" value="1"/>
</dbReference>
<gene>
    <name evidence="3" type="ORF">VDGE_30597</name>
</gene>
<dbReference type="GO" id="GO:0016020">
    <property type="term" value="C:membrane"/>
    <property type="evidence" value="ECO:0007669"/>
    <property type="project" value="TreeGrafter"/>
</dbReference>
<evidence type="ECO:0000313" key="3">
    <source>
        <dbReference type="EMBL" id="RXG41909.1"/>
    </source>
</evidence>
<protein>
    <recommendedName>
        <fullName evidence="5">PNPLA domain-containing protein</fullName>
    </recommendedName>
</protein>
<comment type="caution">
    <text evidence="3">The sequence shown here is derived from an EMBL/GenBank/DDBJ whole genome shotgun (WGS) entry which is preliminary data.</text>
</comment>
<evidence type="ECO:0000256" key="2">
    <source>
        <dbReference type="ARBA" id="ARBA00022963"/>
    </source>
</evidence>
<dbReference type="SUPFAM" id="SSF52151">
    <property type="entry name" value="FabD/lysophospholipase-like"/>
    <property type="match status" value="1"/>
</dbReference>
<keyword evidence="2" id="KW-0442">Lipid degradation</keyword>
<dbReference type="PANTHER" id="PTHR24185">
    <property type="entry name" value="CALCIUM-INDEPENDENT PHOSPHOLIPASE A2-GAMMA"/>
    <property type="match status" value="1"/>
</dbReference>
<dbReference type="EMBL" id="RSDZ01000160">
    <property type="protein sequence ID" value="RXG41909.1"/>
    <property type="molecule type" value="Genomic_DNA"/>
</dbReference>
<name>A0A444RL99_VERDA</name>
<reference evidence="3 4" key="1">
    <citation type="submission" date="2018-12" db="EMBL/GenBank/DDBJ databases">
        <title>Genome of Verticillium dahliae isolate Getta Getta.</title>
        <authorList>
            <person name="Gardiner D.M."/>
        </authorList>
    </citation>
    <scope>NUCLEOTIDE SEQUENCE [LARGE SCALE GENOMIC DNA]</scope>
    <source>
        <strain evidence="3 4">Getta Getta</strain>
    </source>
</reference>
<dbReference type="GO" id="GO:0047499">
    <property type="term" value="F:calcium-independent phospholipase A2 activity"/>
    <property type="evidence" value="ECO:0007669"/>
    <property type="project" value="TreeGrafter"/>
</dbReference>
<sequence length="192" mass="21201">MILRNPMTTIDHDEPPKPCDYFDIIGGTSTDGPTAVALDLLRMSVDDCITAYASLSDDISDERSHRVKMSGQLRESFDSGLSSARFQYIRPRDEQENRRHRLPHELLLSSVDLPARLHHPLGGLSRNLGRTSFFDPADFGLFNERFIDSTLGANNPVAALWAQAKDVWGDSLQGGLRCLVSIGTGVPPLQPV</sequence>
<dbReference type="InterPro" id="IPR016035">
    <property type="entry name" value="Acyl_Trfase/lysoPLipase"/>
</dbReference>
<evidence type="ECO:0000313" key="4">
    <source>
        <dbReference type="Proteomes" id="UP000288725"/>
    </source>
</evidence>
<organism evidence="3 4">
    <name type="scientific">Verticillium dahliae</name>
    <name type="common">Verticillium wilt</name>
    <dbReference type="NCBI Taxonomy" id="27337"/>
    <lineage>
        <taxon>Eukaryota</taxon>
        <taxon>Fungi</taxon>
        <taxon>Dikarya</taxon>
        <taxon>Ascomycota</taxon>
        <taxon>Pezizomycotina</taxon>
        <taxon>Sordariomycetes</taxon>
        <taxon>Hypocreomycetidae</taxon>
        <taxon>Glomerellales</taxon>
        <taxon>Plectosphaerellaceae</taxon>
        <taxon>Verticillium</taxon>
    </lineage>
</organism>
<keyword evidence="1" id="KW-0378">Hydrolase</keyword>
<dbReference type="GO" id="GO:0019369">
    <property type="term" value="P:arachidonate metabolic process"/>
    <property type="evidence" value="ECO:0007669"/>
    <property type="project" value="TreeGrafter"/>
</dbReference>
<proteinExistence type="predicted"/>
<dbReference type="GO" id="GO:0016042">
    <property type="term" value="P:lipid catabolic process"/>
    <property type="evidence" value="ECO:0007669"/>
    <property type="project" value="UniProtKB-KW"/>
</dbReference>
<evidence type="ECO:0008006" key="5">
    <source>
        <dbReference type="Google" id="ProtNLM"/>
    </source>
</evidence>
<evidence type="ECO:0000256" key="1">
    <source>
        <dbReference type="ARBA" id="ARBA00022801"/>
    </source>
</evidence>
<accession>A0A444RL99</accession>
<keyword evidence="2" id="KW-0443">Lipid metabolism</keyword>
<dbReference type="Gene3D" id="3.40.1090.10">
    <property type="entry name" value="Cytosolic phospholipase A2 catalytic domain"/>
    <property type="match status" value="2"/>
</dbReference>
<dbReference type="AlphaFoldDB" id="A0A444RL99"/>